<evidence type="ECO:0000313" key="3">
    <source>
        <dbReference type="Proteomes" id="UP000255515"/>
    </source>
</evidence>
<feature type="domain" description="DUF7738" evidence="1">
    <location>
        <begin position="29"/>
        <end position="190"/>
    </location>
</feature>
<proteinExistence type="predicted"/>
<evidence type="ECO:0000259" key="1">
    <source>
        <dbReference type="Pfam" id="PF24880"/>
    </source>
</evidence>
<evidence type="ECO:0000313" key="2">
    <source>
        <dbReference type="EMBL" id="SUV53297.1"/>
    </source>
</evidence>
<dbReference type="InterPro" id="IPR056640">
    <property type="entry name" value="DUF7738"/>
</dbReference>
<organism evidence="2 3">
    <name type="scientific">Bergeyella zoohelcum</name>
    <dbReference type="NCBI Taxonomy" id="1015"/>
    <lineage>
        <taxon>Bacteria</taxon>
        <taxon>Pseudomonadati</taxon>
        <taxon>Bacteroidota</taxon>
        <taxon>Flavobacteriia</taxon>
        <taxon>Flavobacteriales</taxon>
        <taxon>Weeksellaceae</taxon>
        <taxon>Bergeyella</taxon>
    </lineage>
</organism>
<gene>
    <name evidence="2" type="ORF">NCTC11661_02446</name>
</gene>
<accession>A0A380ZVE5</accession>
<dbReference type="Proteomes" id="UP000255515">
    <property type="component" value="Unassembled WGS sequence"/>
</dbReference>
<name>A0A380ZVE5_9FLAO</name>
<dbReference type="Pfam" id="PF24880">
    <property type="entry name" value="DUF7738"/>
    <property type="match status" value="1"/>
</dbReference>
<reference evidence="2 3" key="1">
    <citation type="submission" date="2018-06" db="EMBL/GenBank/DDBJ databases">
        <authorList>
            <consortium name="Pathogen Informatics"/>
            <person name="Doyle S."/>
        </authorList>
    </citation>
    <scope>NUCLEOTIDE SEQUENCE [LARGE SCALE GENOMIC DNA]</scope>
    <source>
        <strain evidence="2 3">NCTC11661</strain>
    </source>
</reference>
<protein>
    <recommendedName>
        <fullName evidence="1">DUF7738 domain-containing protein</fullName>
    </recommendedName>
</protein>
<dbReference type="EMBL" id="UFTJ01000005">
    <property type="protein sequence ID" value="SUV53297.1"/>
    <property type="molecule type" value="Genomic_DNA"/>
</dbReference>
<sequence length="274" mass="32394">MKKLMKLLGIGLVCLSCGQEKLEPLDTAFQFTECGAFYKGKPLPFGKPIAEWEKIFGKNHRNNIPRDQRSYYNHYMWDDLGIMVEEEGHNTKENKIISTLYIFFSNLDSPAGKNEKLKFAGYSDYSEAMEKYEKKYKIQNVFNLLGYEEGRGFMKNSILKEFFIYPYKTYAQSVTIDGAEVRAGMSLKELNKNRKSLGLNKFTFRDQNMNMINERGQTKGDKGEYWDDRRTNFCPKQGYYFYNSVQYSDYELEFIRVGYRTREDDENGKFYPFW</sequence>
<dbReference type="AlphaFoldDB" id="A0A380ZVE5"/>